<evidence type="ECO:0000313" key="3">
    <source>
        <dbReference type="EMBL" id="MBC9711929.1"/>
    </source>
</evidence>
<dbReference type="RefSeq" id="WP_187812434.1">
    <property type="nucleotide sequence ID" value="NZ_JACTVJ010000004.1"/>
</dbReference>
<accession>A0ABR7SAA0</accession>
<organism evidence="3 4">
    <name type="scientific">Streptomyces polyasparticus</name>
    <dbReference type="NCBI Taxonomy" id="2767826"/>
    <lineage>
        <taxon>Bacteria</taxon>
        <taxon>Bacillati</taxon>
        <taxon>Actinomycetota</taxon>
        <taxon>Actinomycetes</taxon>
        <taxon>Kitasatosporales</taxon>
        <taxon>Streptomycetaceae</taxon>
        <taxon>Streptomyces</taxon>
    </lineage>
</organism>
<dbReference type="Gene3D" id="2.130.10.10">
    <property type="entry name" value="YVTN repeat-like/Quinoprotein amine dehydrogenase"/>
    <property type="match status" value="1"/>
</dbReference>
<evidence type="ECO:0000256" key="1">
    <source>
        <dbReference type="SAM" id="MobiDB-lite"/>
    </source>
</evidence>
<keyword evidence="2" id="KW-1133">Transmembrane helix</keyword>
<dbReference type="SUPFAM" id="SSF82171">
    <property type="entry name" value="DPP6 N-terminal domain-like"/>
    <property type="match status" value="1"/>
</dbReference>
<dbReference type="InterPro" id="IPR015943">
    <property type="entry name" value="WD40/YVTN_repeat-like_dom_sf"/>
</dbReference>
<feature type="region of interest" description="Disordered" evidence="1">
    <location>
        <begin position="389"/>
        <end position="409"/>
    </location>
</feature>
<gene>
    <name evidence="3" type="ORF">H9Y04_05010</name>
</gene>
<evidence type="ECO:0000313" key="4">
    <source>
        <dbReference type="Proteomes" id="UP000642284"/>
    </source>
</evidence>
<feature type="transmembrane region" description="Helical" evidence="2">
    <location>
        <begin position="41"/>
        <end position="61"/>
    </location>
</feature>
<keyword evidence="2" id="KW-0472">Membrane</keyword>
<comment type="caution">
    <text evidence="3">The sequence shown here is derived from an EMBL/GenBank/DDBJ whole genome shotgun (WGS) entry which is preliminary data.</text>
</comment>
<reference evidence="3 4" key="1">
    <citation type="submission" date="2020-08" db="EMBL/GenBank/DDBJ databases">
        <title>Genemic of Streptomyces polyaspartic.</title>
        <authorList>
            <person name="Liu W."/>
        </authorList>
    </citation>
    <scope>NUCLEOTIDE SEQUENCE [LARGE SCALE GENOMIC DNA]</scope>
    <source>
        <strain evidence="3 4">TRM66268-LWL</strain>
    </source>
</reference>
<keyword evidence="2" id="KW-0812">Transmembrane</keyword>
<dbReference type="EMBL" id="JACTVJ010000004">
    <property type="protein sequence ID" value="MBC9711929.1"/>
    <property type="molecule type" value="Genomic_DNA"/>
</dbReference>
<name>A0ABR7SAA0_9ACTN</name>
<evidence type="ECO:0000256" key="2">
    <source>
        <dbReference type="SAM" id="Phobius"/>
    </source>
</evidence>
<keyword evidence="4" id="KW-1185">Reference proteome</keyword>
<dbReference type="Proteomes" id="UP000642284">
    <property type="component" value="Unassembled WGS sequence"/>
</dbReference>
<sequence>MKLDELVRRTLHDMAQESGPPSGDLTGRVVAARARRRKRTVCAVAFASTVVVTAAITVPALTLGGSPTGQAGVTRTQDVLARPDQSPPRELIAAGRTAVAAWYTAQTVKDGKGVLHQRTWHLYNPTTGRYEKTPWAWVAVAPGMRTAAVLEGELPARRIGLLDLATGKVTRWIDVAHPVAGIEWSPDGSRLVATAYGKNPDRSDDQPQDPERYGSRIGFFLVDGQSGAVGPLRELPQGRGDSSGGDEMGFLFGNRREDLRFNHDGTLLYVDLVMGGAGENRTWFTLGGDRTEPPAKEKYASGTEAGLSPDGRLLAGEFDGEGGGIASQIVDPATGGKVGTVPGQQLLAWADNQRLIAWSCAPQKCSGKNEFRNRLVLVDVRSDRTVPLSGFREPDEDDPGRWTPVFATR</sequence>
<protein>
    <submittedName>
        <fullName evidence="3">WD40 repeat domain-containing protein</fullName>
    </submittedName>
</protein>
<proteinExistence type="predicted"/>